<evidence type="ECO:0000256" key="4">
    <source>
        <dbReference type="ARBA" id="ARBA00022679"/>
    </source>
</evidence>
<evidence type="ECO:0000256" key="8">
    <source>
        <dbReference type="ARBA" id="ARBA00023012"/>
    </source>
</evidence>
<dbReference type="RefSeq" id="WP_125258999.1">
    <property type="nucleotide sequence ID" value="NZ_CP114280.1"/>
</dbReference>
<feature type="transmembrane region" description="Helical" evidence="9">
    <location>
        <begin position="83"/>
        <end position="104"/>
    </location>
</feature>
<dbReference type="GO" id="GO:0005524">
    <property type="term" value="F:ATP binding"/>
    <property type="evidence" value="ECO:0007669"/>
    <property type="project" value="UniProtKB-KW"/>
</dbReference>
<dbReference type="SUPFAM" id="SSF47384">
    <property type="entry name" value="Homodimeric domain of signal transducing histidine kinase"/>
    <property type="match status" value="1"/>
</dbReference>
<dbReference type="SMART" id="SM00387">
    <property type="entry name" value="HATPase_c"/>
    <property type="match status" value="1"/>
</dbReference>
<organism evidence="11 12">
    <name type="scientific">Dickeya lacustris</name>
    <dbReference type="NCBI Taxonomy" id="2259638"/>
    <lineage>
        <taxon>Bacteria</taxon>
        <taxon>Pseudomonadati</taxon>
        <taxon>Pseudomonadota</taxon>
        <taxon>Gammaproteobacteria</taxon>
        <taxon>Enterobacterales</taxon>
        <taxon>Pectobacteriaceae</taxon>
        <taxon>Dickeya</taxon>
    </lineage>
</organism>
<evidence type="ECO:0000313" key="12">
    <source>
        <dbReference type="Proteomes" id="UP001219630"/>
    </source>
</evidence>
<dbReference type="SMART" id="SM00388">
    <property type="entry name" value="HisKA"/>
    <property type="match status" value="1"/>
</dbReference>
<keyword evidence="5" id="KW-0547">Nucleotide-binding</keyword>
<comment type="catalytic activity">
    <reaction evidence="1">
        <text>ATP + protein L-histidine = ADP + protein N-phospho-L-histidine.</text>
        <dbReference type="EC" id="2.7.13.3"/>
    </reaction>
</comment>
<dbReference type="PRINTS" id="PR00344">
    <property type="entry name" value="BCTRLSENSOR"/>
</dbReference>
<dbReference type="Pfam" id="PF02518">
    <property type="entry name" value="HATPase_c"/>
    <property type="match status" value="1"/>
</dbReference>
<feature type="transmembrane region" description="Helical" evidence="9">
    <location>
        <begin position="12"/>
        <end position="29"/>
    </location>
</feature>
<protein>
    <recommendedName>
        <fullName evidence="2">histidine kinase</fullName>
        <ecNumber evidence="2">2.7.13.3</ecNumber>
    </recommendedName>
</protein>
<keyword evidence="4" id="KW-0808">Transferase</keyword>
<keyword evidence="6" id="KW-0418">Kinase</keyword>
<gene>
    <name evidence="11" type="ORF">O1Q98_04540</name>
</gene>
<evidence type="ECO:0000256" key="3">
    <source>
        <dbReference type="ARBA" id="ARBA00022553"/>
    </source>
</evidence>
<keyword evidence="12" id="KW-1185">Reference proteome</keyword>
<evidence type="ECO:0000256" key="7">
    <source>
        <dbReference type="ARBA" id="ARBA00022840"/>
    </source>
</evidence>
<evidence type="ECO:0000313" key="11">
    <source>
        <dbReference type="EMBL" id="WFN56564.1"/>
    </source>
</evidence>
<accession>A0ABY8G9K4</accession>
<dbReference type="InterPro" id="IPR036890">
    <property type="entry name" value="HATPase_C_sf"/>
</dbReference>
<dbReference type="EMBL" id="CP114280">
    <property type="protein sequence ID" value="WFN56564.1"/>
    <property type="molecule type" value="Genomic_DNA"/>
</dbReference>
<dbReference type="Proteomes" id="UP001219630">
    <property type="component" value="Chromosome"/>
</dbReference>
<evidence type="ECO:0000259" key="10">
    <source>
        <dbReference type="PROSITE" id="PS50109"/>
    </source>
</evidence>
<dbReference type="PANTHER" id="PTHR43065:SF10">
    <property type="entry name" value="PEROXIDE STRESS-ACTIVATED HISTIDINE KINASE MAK3"/>
    <property type="match status" value="1"/>
</dbReference>
<name>A0ABY8G9K4_9GAMM</name>
<reference evidence="11 12" key="1">
    <citation type="submission" date="2022-12" db="EMBL/GenBank/DDBJ databases">
        <title>Complete genome sequencing of Dickeya lacustris type strain LMG30899.</title>
        <authorList>
            <person name="Dobhal S."/>
            <person name="Arizala D."/>
            <person name="Arif M."/>
        </authorList>
    </citation>
    <scope>NUCLEOTIDE SEQUENCE [LARGE SCALE GENOMIC DNA]</scope>
    <source>
        <strain evidence="11 12">LMG30899</strain>
    </source>
</reference>
<evidence type="ECO:0000256" key="9">
    <source>
        <dbReference type="SAM" id="Phobius"/>
    </source>
</evidence>
<dbReference type="InterPro" id="IPR036097">
    <property type="entry name" value="HisK_dim/P_sf"/>
</dbReference>
<dbReference type="InterPro" id="IPR005467">
    <property type="entry name" value="His_kinase_dom"/>
</dbReference>
<dbReference type="PANTHER" id="PTHR43065">
    <property type="entry name" value="SENSOR HISTIDINE KINASE"/>
    <property type="match status" value="1"/>
</dbReference>
<dbReference type="InterPro" id="IPR003661">
    <property type="entry name" value="HisK_dim/P_dom"/>
</dbReference>
<proteinExistence type="predicted"/>
<sequence length="360" mass="38835">MSDKTRTGPMVQALRVIPLVLMSLGIAVVDTLTDLDIAVGVFQIAVVLLAVRCFNPRGVTAMALWCILLTLLSYQLSKPDGGEASLINCLISLVAISLSTYLALKMSAAINAYHEARAQLAQISRVNLMGELTASIAHEVNQPLASIVTSGHACLRWLHASPPNQARAELAVQRMIHDANRASEIIARIRGFASRTPAQKAWLNITDTLDEMLLLIRNELVEQRVQFTVTVADGLPPILADKIQLQQVLMNLILNAIEAIAEAERDVRTLAVHVTRDDQGDIRFSVSDNGVGLSAQTHERLFETFFTTKSTGMGIGLTISRAIVEAHGGQIWATTNAQGGTTFCFTLPGAPTPTVSSTHA</sequence>
<keyword evidence="9" id="KW-1133">Transmembrane helix</keyword>
<dbReference type="CDD" id="cd00082">
    <property type="entry name" value="HisKA"/>
    <property type="match status" value="1"/>
</dbReference>
<evidence type="ECO:0000256" key="6">
    <source>
        <dbReference type="ARBA" id="ARBA00022777"/>
    </source>
</evidence>
<keyword evidence="8" id="KW-0902">Two-component regulatory system</keyword>
<dbReference type="Gene3D" id="1.10.287.130">
    <property type="match status" value="1"/>
</dbReference>
<feature type="transmembrane region" description="Helical" evidence="9">
    <location>
        <begin position="35"/>
        <end position="51"/>
    </location>
</feature>
<dbReference type="InterPro" id="IPR004358">
    <property type="entry name" value="Sig_transdc_His_kin-like_C"/>
</dbReference>
<dbReference type="Pfam" id="PF00512">
    <property type="entry name" value="HisKA"/>
    <property type="match status" value="1"/>
</dbReference>
<evidence type="ECO:0000256" key="5">
    <source>
        <dbReference type="ARBA" id="ARBA00022741"/>
    </source>
</evidence>
<feature type="domain" description="Histidine kinase" evidence="10">
    <location>
        <begin position="135"/>
        <end position="351"/>
    </location>
</feature>
<evidence type="ECO:0000256" key="1">
    <source>
        <dbReference type="ARBA" id="ARBA00000085"/>
    </source>
</evidence>
<keyword evidence="9" id="KW-0472">Membrane</keyword>
<dbReference type="InterPro" id="IPR003594">
    <property type="entry name" value="HATPase_dom"/>
</dbReference>
<dbReference type="EC" id="2.7.13.3" evidence="2"/>
<dbReference type="PROSITE" id="PS50109">
    <property type="entry name" value="HIS_KIN"/>
    <property type="match status" value="1"/>
</dbReference>
<dbReference type="SUPFAM" id="SSF55874">
    <property type="entry name" value="ATPase domain of HSP90 chaperone/DNA topoisomerase II/histidine kinase"/>
    <property type="match status" value="1"/>
</dbReference>
<keyword evidence="7 11" id="KW-0067">ATP-binding</keyword>
<evidence type="ECO:0000256" key="2">
    <source>
        <dbReference type="ARBA" id="ARBA00012438"/>
    </source>
</evidence>
<feature type="transmembrane region" description="Helical" evidence="9">
    <location>
        <begin position="58"/>
        <end position="77"/>
    </location>
</feature>
<dbReference type="Gene3D" id="3.30.565.10">
    <property type="entry name" value="Histidine kinase-like ATPase, C-terminal domain"/>
    <property type="match status" value="1"/>
</dbReference>
<keyword evidence="9" id="KW-0812">Transmembrane</keyword>
<keyword evidence="3" id="KW-0597">Phosphoprotein</keyword>